<name>A0ABQ9B756_9ROSI</name>
<evidence type="ECO:0000313" key="2">
    <source>
        <dbReference type="Proteomes" id="UP001141253"/>
    </source>
</evidence>
<protein>
    <submittedName>
        <fullName evidence="1">Uncharacterized protein</fullName>
    </submittedName>
</protein>
<proteinExistence type="predicted"/>
<comment type="caution">
    <text evidence="1">The sequence shown here is derived from an EMBL/GenBank/DDBJ whole genome shotgun (WGS) entry which is preliminary data.</text>
</comment>
<evidence type="ECO:0000313" key="1">
    <source>
        <dbReference type="EMBL" id="KAJ6375804.1"/>
    </source>
</evidence>
<gene>
    <name evidence="1" type="ORF">OIU77_000715</name>
</gene>
<reference evidence="1" key="2">
    <citation type="journal article" date="2023" name="Int. J. Mol. Sci.">
        <title>De Novo Assembly and Annotation of 11 Diverse Shrub Willow (Salix) Genomes Reveals Novel Gene Organization in Sex-Linked Regions.</title>
        <authorList>
            <person name="Hyden B."/>
            <person name="Feng K."/>
            <person name="Yates T.B."/>
            <person name="Jawdy S."/>
            <person name="Cereghino C."/>
            <person name="Smart L.B."/>
            <person name="Muchero W."/>
        </authorList>
    </citation>
    <scope>NUCLEOTIDE SEQUENCE</scope>
    <source>
        <tissue evidence="1">Shoot tip</tissue>
    </source>
</reference>
<organism evidence="1 2">
    <name type="scientific">Salix suchowensis</name>
    <dbReference type="NCBI Taxonomy" id="1278906"/>
    <lineage>
        <taxon>Eukaryota</taxon>
        <taxon>Viridiplantae</taxon>
        <taxon>Streptophyta</taxon>
        <taxon>Embryophyta</taxon>
        <taxon>Tracheophyta</taxon>
        <taxon>Spermatophyta</taxon>
        <taxon>Magnoliopsida</taxon>
        <taxon>eudicotyledons</taxon>
        <taxon>Gunneridae</taxon>
        <taxon>Pentapetalae</taxon>
        <taxon>rosids</taxon>
        <taxon>fabids</taxon>
        <taxon>Malpighiales</taxon>
        <taxon>Salicaceae</taxon>
        <taxon>Saliceae</taxon>
        <taxon>Salix</taxon>
    </lineage>
</organism>
<accession>A0ABQ9B756</accession>
<dbReference type="EMBL" id="JAPFFI010000010">
    <property type="protein sequence ID" value="KAJ6375804.1"/>
    <property type="molecule type" value="Genomic_DNA"/>
</dbReference>
<sequence length="48" mass="5616">MLFSPSLIAKMIIMRRALIVKLPKIFEFSSFKSYNRGTQIINKFSVSY</sequence>
<dbReference type="Proteomes" id="UP001141253">
    <property type="component" value="Chromosome 12"/>
</dbReference>
<reference evidence="1" key="1">
    <citation type="submission" date="2022-10" db="EMBL/GenBank/DDBJ databases">
        <authorList>
            <person name="Hyden B.L."/>
            <person name="Feng K."/>
            <person name="Yates T."/>
            <person name="Jawdy S."/>
            <person name="Smart L.B."/>
            <person name="Muchero W."/>
        </authorList>
    </citation>
    <scope>NUCLEOTIDE SEQUENCE</scope>
    <source>
        <tissue evidence="1">Shoot tip</tissue>
    </source>
</reference>
<keyword evidence="2" id="KW-1185">Reference proteome</keyword>